<evidence type="ECO:0000256" key="9">
    <source>
        <dbReference type="ARBA" id="ARBA00022840"/>
    </source>
</evidence>
<dbReference type="InterPro" id="IPR050156">
    <property type="entry name" value="TC-AMP_synthase_SUA5"/>
</dbReference>
<evidence type="ECO:0000313" key="14">
    <source>
        <dbReference type="Proteomes" id="UP000003303"/>
    </source>
</evidence>
<reference evidence="13 14" key="1">
    <citation type="submission" date="2009-04" db="EMBL/GenBank/DDBJ databases">
        <authorList>
            <person name="Sebastian Y."/>
            <person name="Madupu R."/>
            <person name="Durkin A.S."/>
            <person name="Torralba M."/>
            <person name="Methe B."/>
            <person name="Sutton G.G."/>
            <person name="Strausberg R.L."/>
            <person name="Nelson K.E."/>
        </authorList>
    </citation>
    <scope>NUCLEOTIDE SEQUENCE [LARGE SCALE GENOMIC DNA]</scope>
    <source>
        <strain evidence="13 14">60-3</strain>
    </source>
</reference>
<keyword evidence="5" id="KW-0808">Transferase</keyword>
<keyword evidence="4" id="KW-0963">Cytoplasm</keyword>
<dbReference type="Proteomes" id="UP000003303">
    <property type="component" value="Unassembled WGS sequence"/>
</dbReference>
<comment type="similarity">
    <text evidence="2">Belongs to the SUA5 family.</text>
</comment>
<dbReference type="Gene3D" id="3.90.870.10">
    <property type="entry name" value="DHBP synthase"/>
    <property type="match status" value="1"/>
</dbReference>
<dbReference type="STRING" id="596327.PORUE0001_0239"/>
<evidence type="ECO:0000256" key="3">
    <source>
        <dbReference type="ARBA" id="ARBA00012584"/>
    </source>
</evidence>
<dbReference type="GO" id="GO:0000049">
    <property type="term" value="F:tRNA binding"/>
    <property type="evidence" value="ECO:0007669"/>
    <property type="project" value="TreeGrafter"/>
</dbReference>
<proteinExistence type="inferred from homology"/>
<evidence type="ECO:0000256" key="1">
    <source>
        <dbReference type="ARBA" id="ARBA00004496"/>
    </source>
</evidence>
<sequence>MRVTRFTLAVSRLISYLCAGSLPNVVETYTSLDSFMNQVSPSPETLSAAREAVDVLQRGGIILYPTDTIWGLGCDATNEEAVDRLSALKGRPTGKPMLMLVDSDMRIPSYVRTVPSMAYQLIDVAVRPLTIIYPGGRNVAPQLLAEDGSIGIRIASDTLCQEICRLLRRPLVSTSANLAGTTSPHNYSEIDHELIKLVDYVVPLRQEEHIDGMPSDIIKLGLNNEVRVIR</sequence>
<dbReference type="Pfam" id="PF01300">
    <property type="entry name" value="Sua5_yciO_yrdC"/>
    <property type="match status" value="1"/>
</dbReference>
<evidence type="ECO:0000256" key="8">
    <source>
        <dbReference type="ARBA" id="ARBA00022741"/>
    </source>
</evidence>
<dbReference type="GO" id="GO:0003725">
    <property type="term" value="F:double-stranded RNA binding"/>
    <property type="evidence" value="ECO:0007669"/>
    <property type="project" value="InterPro"/>
</dbReference>
<dbReference type="AlphaFoldDB" id="C2ME81"/>
<accession>C2ME81</accession>
<dbReference type="GO" id="GO:0061710">
    <property type="term" value="F:L-threonylcarbamoyladenylate synthase"/>
    <property type="evidence" value="ECO:0007669"/>
    <property type="project" value="UniProtKB-EC"/>
</dbReference>
<dbReference type="EC" id="2.7.7.87" evidence="3"/>
<dbReference type="SUPFAM" id="SSF55821">
    <property type="entry name" value="YrdC/RibB"/>
    <property type="match status" value="1"/>
</dbReference>
<dbReference type="GO" id="GO:0006450">
    <property type="term" value="P:regulation of translational fidelity"/>
    <property type="evidence" value="ECO:0007669"/>
    <property type="project" value="TreeGrafter"/>
</dbReference>
<evidence type="ECO:0000313" key="13">
    <source>
        <dbReference type="EMBL" id="EEK15944.1"/>
    </source>
</evidence>
<organism evidence="13 14">
    <name type="scientific">Porphyromonas uenonis 60-3</name>
    <dbReference type="NCBI Taxonomy" id="596327"/>
    <lineage>
        <taxon>Bacteria</taxon>
        <taxon>Pseudomonadati</taxon>
        <taxon>Bacteroidota</taxon>
        <taxon>Bacteroidia</taxon>
        <taxon>Bacteroidales</taxon>
        <taxon>Porphyromonadaceae</taxon>
        <taxon>Porphyromonas</taxon>
    </lineage>
</organism>
<dbReference type="InterPro" id="IPR006070">
    <property type="entry name" value="Sua5-like_dom"/>
</dbReference>
<comment type="caution">
    <text evidence="13">The sequence shown here is derived from an EMBL/GenBank/DDBJ whole genome shotgun (WGS) entry which is preliminary data.</text>
</comment>
<evidence type="ECO:0000256" key="7">
    <source>
        <dbReference type="ARBA" id="ARBA00022695"/>
    </source>
</evidence>
<gene>
    <name evidence="13" type="ORF">PORUE0001_0239</name>
</gene>
<dbReference type="PANTHER" id="PTHR17490:SF16">
    <property type="entry name" value="THREONYLCARBAMOYL-AMP SYNTHASE"/>
    <property type="match status" value="1"/>
</dbReference>
<evidence type="ECO:0000256" key="4">
    <source>
        <dbReference type="ARBA" id="ARBA00022490"/>
    </source>
</evidence>
<dbReference type="GO" id="GO:0005737">
    <property type="term" value="C:cytoplasm"/>
    <property type="evidence" value="ECO:0007669"/>
    <property type="project" value="UniProtKB-SubCell"/>
</dbReference>
<keyword evidence="14" id="KW-1185">Reference proteome</keyword>
<feature type="domain" description="YrdC-like" evidence="12">
    <location>
        <begin position="46"/>
        <end position="230"/>
    </location>
</feature>
<dbReference type="PROSITE" id="PS51163">
    <property type="entry name" value="YRDC"/>
    <property type="match status" value="1"/>
</dbReference>
<dbReference type="GO" id="GO:0005524">
    <property type="term" value="F:ATP binding"/>
    <property type="evidence" value="ECO:0007669"/>
    <property type="project" value="UniProtKB-KW"/>
</dbReference>
<name>C2ME81_9PORP</name>
<comment type="catalytic activity">
    <reaction evidence="11">
        <text>L-threonine + hydrogencarbonate + ATP = L-threonylcarbamoyladenylate + diphosphate + H2O</text>
        <dbReference type="Rhea" id="RHEA:36407"/>
        <dbReference type="ChEBI" id="CHEBI:15377"/>
        <dbReference type="ChEBI" id="CHEBI:17544"/>
        <dbReference type="ChEBI" id="CHEBI:30616"/>
        <dbReference type="ChEBI" id="CHEBI:33019"/>
        <dbReference type="ChEBI" id="CHEBI:57926"/>
        <dbReference type="ChEBI" id="CHEBI:73682"/>
        <dbReference type="EC" id="2.7.7.87"/>
    </reaction>
</comment>
<evidence type="ECO:0000256" key="10">
    <source>
        <dbReference type="ARBA" id="ARBA00029774"/>
    </source>
</evidence>
<comment type="subcellular location">
    <subcellularLocation>
        <location evidence="1">Cytoplasm</location>
    </subcellularLocation>
</comment>
<evidence type="ECO:0000256" key="11">
    <source>
        <dbReference type="ARBA" id="ARBA00048366"/>
    </source>
</evidence>
<protein>
    <recommendedName>
        <fullName evidence="10">L-threonylcarbamoyladenylate synthase</fullName>
        <ecNumber evidence="3">2.7.7.87</ecNumber>
    </recommendedName>
    <alternativeName>
        <fullName evidence="10">L-threonylcarbamoyladenylate synthase</fullName>
    </alternativeName>
</protein>
<dbReference type="PANTHER" id="PTHR17490">
    <property type="entry name" value="SUA5"/>
    <property type="match status" value="1"/>
</dbReference>
<keyword evidence="8" id="KW-0547">Nucleotide-binding</keyword>
<keyword evidence="6" id="KW-0819">tRNA processing</keyword>
<evidence type="ECO:0000256" key="2">
    <source>
        <dbReference type="ARBA" id="ARBA00007663"/>
    </source>
</evidence>
<dbReference type="GO" id="GO:0008033">
    <property type="term" value="P:tRNA processing"/>
    <property type="evidence" value="ECO:0007669"/>
    <property type="project" value="UniProtKB-KW"/>
</dbReference>
<dbReference type="InterPro" id="IPR017945">
    <property type="entry name" value="DHBP_synth_RibB-like_a/b_dom"/>
</dbReference>
<dbReference type="NCBIfam" id="TIGR00057">
    <property type="entry name" value="L-threonylcarbamoyladenylate synthase"/>
    <property type="match status" value="1"/>
</dbReference>
<dbReference type="eggNOG" id="COG0009">
    <property type="taxonomic scope" value="Bacteria"/>
</dbReference>
<keyword evidence="7" id="KW-0548">Nucleotidyltransferase</keyword>
<evidence type="ECO:0000256" key="5">
    <source>
        <dbReference type="ARBA" id="ARBA00022679"/>
    </source>
</evidence>
<evidence type="ECO:0000259" key="12">
    <source>
        <dbReference type="PROSITE" id="PS51163"/>
    </source>
</evidence>
<dbReference type="EMBL" id="ACLR01000226">
    <property type="protein sequence ID" value="EEK15944.1"/>
    <property type="molecule type" value="Genomic_DNA"/>
</dbReference>
<evidence type="ECO:0000256" key="6">
    <source>
        <dbReference type="ARBA" id="ARBA00022694"/>
    </source>
</evidence>
<keyword evidence="9" id="KW-0067">ATP-binding</keyword>